<organism evidence="3 4">
    <name type="scientific">Aphanomyces stellatus</name>
    <dbReference type="NCBI Taxonomy" id="120398"/>
    <lineage>
        <taxon>Eukaryota</taxon>
        <taxon>Sar</taxon>
        <taxon>Stramenopiles</taxon>
        <taxon>Oomycota</taxon>
        <taxon>Saprolegniomycetes</taxon>
        <taxon>Saprolegniales</taxon>
        <taxon>Verrucalvaceae</taxon>
        <taxon>Aphanomyces</taxon>
    </lineage>
</organism>
<sequence length="471" mass="52279">MLAANVVLVTSLDFLRAITDYQDGIPAPFLECKPWQCIRGIEGRYQSQHGGALTHSADYIDSTSKRMEARCAVLRPYIDDRHGRDVLHRIVASRLHVRNCVLECVAYLGLVDLFQSLEAHVARCRTFAYPTVHVQRQVLFRRMEPLLDSSTDNVYATVPSLLQLAALQGHVPMLQHLYASAYPREFGLATSYDYFSDMEVAARRNKMACVYFLAIQSGSVFSAYGRFLMCGKYVNHAAACGHVDLVRFLVDRRVKYTANALDGAAANGHLDVVVYLHEKASRCTTYAMDGAAANGHLDIVQFLHAHRTEGCTTDAMDDAATNGHDNIVHFLLQHRSDGCTRKGMDAFVATGNLDMVQRLHAHGAKECSTKVLGQAAAAGFVDMVHFVVEHDLAKWTVVVVKGAVQSGHLDLVKYLVDQKPNICLAQPLALAHEANDKAIAIYLEGHACSRCKLKSIGGNMKPTKKRRRYFW</sequence>
<name>A0A485LTN2_9STRA</name>
<feature type="chain" id="PRO_5036116656" evidence="1">
    <location>
        <begin position="18"/>
        <end position="471"/>
    </location>
</feature>
<dbReference type="InterPro" id="IPR036770">
    <property type="entry name" value="Ankyrin_rpt-contain_sf"/>
</dbReference>
<dbReference type="InterPro" id="IPR052050">
    <property type="entry name" value="SecEffector_AnkRepeat"/>
</dbReference>
<gene>
    <name evidence="3" type="primary">Aste57867_25387</name>
    <name evidence="2" type="ORF">As57867_025308</name>
    <name evidence="3" type="ORF">ASTE57867_25387</name>
</gene>
<proteinExistence type="predicted"/>
<dbReference type="PANTHER" id="PTHR46586:SF3">
    <property type="entry name" value="ANKYRIN REPEAT-CONTAINING PROTEIN"/>
    <property type="match status" value="1"/>
</dbReference>
<protein>
    <submittedName>
        <fullName evidence="3">Aste57867_25387 protein</fullName>
    </submittedName>
</protein>
<evidence type="ECO:0000313" key="3">
    <source>
        <dbReference type="EMBL" id="VFU02012.1"/>
    </source>
</evidence>
<keyword evidence="1" id="KW-0732">Signal</keyword>
<accession>A0A485LTN2</accession>
<feature type="signal peptide" evidence="1">
    <location>
        <begin position="1"/>
        <end position="17"/>
    </location>
</feature>
<evidence type="ECO:0000256" key="1">
    <source>
        <dbReference type="SAM" id="SignalP"/>
    </source>
</evidence>
<dbReference type="Pfam" id="PF13637">
    <property type="entry name" value="Ank_4"/>
    <property type="match status" value="1"/>
</dbReference>
<dbReference type="EMBL" id="VJMH01007528">
    <property type="protein sequence ID" value="KAF0682494.1"/>
    <property type="molecule type" value="Genomic_DNA"/>
</dbReference>
<dbReference type="PANTHER" id="PTHR46586">
    <property type="entry name" value="ANKYRIN REPEAT-CONTAINING PROTEIN"/>
    <property type="match status" value="1"/>
</dbReference>
<dbReference type="InterPro" id="IPR002110">
    <property type="entry name" value="Ankyrin_rpt"/>
</dbReference>
<evidence type="ECO:0000313" key="2">
    <source>
        <dbReference type="EMBL" id="KAF0682494.1"/>
    </source>
</evidence>
<reference evidence="2" key="2">
    <citation type="submission" date="2019-06" db="EMBL/GenBank/DDBJ databases">
        <title>Genomics analysis of Aphanomyces spp. identifies a new class of oomycete effector associated with host adaptation.</title>
        <authorList>
            <person name="Gaulin E."/>
        </authorList>
    </citation>
    <scope>NUCLEOTIDE SEQUENCE</scope>
    <source>
        <strain evidence="2">CBS 578.67</strain>
    </source>
</reference>
<evidence type="ECO:0000313" key="4">
    <source>
        <dbReference type="Proteomes" id="UP000332933"/>
    </source>
</evidence>
<dbReference type="AlphaFoldDB" id="A0A485LTN2"/>
<reference evidence="3 4" key="1">
    <citation type="submission" date="2019-03" db="EMBL/GenBank/DDBJ databases">
        <authorList>
            <person name="Gaulin E."/>
            <person name="Dumas B."/>
        </authorList>
    </citation>
    <scope>NUCLEOTIDE SEQUENCE [LARGE SCALE GENOMIC DNA]</scope>
    <source>
        <strain evidence="3">CBS 568.67</strain>
    </source>
</reference>
<keyword evidence="4" id="KW-1185">Reference proteome</keyword>
<dbReference type="Proteomes" id="UP000332933">
    <property type="component" value="Unassembled WGS sequence"/>
</dbReference>
<dbReference type="SUPFAM" id="SSF48403">
    <property type="entry name" value="Ankyrin repeat"/>
    <property type="match status" value="1"/>
</dbReference>
<dbReference type="EMBL" id="CAADRA010007554">
    <property type="protein sequence ID" value="VFU02012.1"/>
    <property type="molecule type" value="Genomic_DNA"/>
</dbReference>
<dbReference type="Gene3D" id="1.25.40.20">
    <property type="entry name" value="Ankyrin repeat-containing domain"/>
    <property type="match status" value="1"/>
</dbReference>